<proteinExistence type="predicted"/>
<dbReference type="Pfam" id="PF12867">
    <property type="entry name" value="DinB_2"/>
    <property type="match status" value="1"/>
</dbReference>
<reference evidence="2 3" key="1">
    <citation type="submission" date="2018-09" db="EMBL/GenBank/DDBJ databases">
        <title>Paenibacillus aracenensis nov. sp. isolated from a cave in southern Spain.</title>
        <authorList>
            <person name="Jurado V."/>
            <person name="Gutierrez-Patricio S."/>
            <person name="Gonzalez-Pimentel J.L."/>
            <person name="Miller A.Z."/>
            <person name="Laiz L."/>
            <person name="Saiz-Jimenez C."/>
        </authorList>
    </citation>
    <scope>NUCLEOTIDE SEQUENCE [LARGE SCALE GENOMIC DNA]</scope>
    <source>
        <strain evidence="2 3">DSM 22867</strain>
    </source>
</reference>
<dbReference type="AlphaFoldDB" id="A0A3A1UM38"/>
<gene>
    <name evidence="2" type="ORF">D3P08_23910</name>
</gene>
<dbReference type="Proteomes" id="UP000266482">
    <property type="component" value="Unassembled WGS sequence"/>
</dbReference>
<dbReference type="InterPro" id="IPR034660">
    <property type="entry name" value="DinB/YfiT-like"/>
</dbReference>
<protein>
    <submittedName>
        <fullName evidence="2">DinB family protein</fullName>
    </submittedName>
</protein>
<dbReference type="EMBL" id="QXQA01000020">
    <property type="protein sequence ID" value="RIX48742.1"/>
    <property type="molecule type" value="Genomic_DNA"/>
</dbReference>
<dbReference type="OrthoDB" id="9798830at2"/>
<comment type="caution">
    <text evidence="2">The sequence shown here is derived from an EMBL/GenBank/DDBJ whole genome shotgun (WGS) entry which is preliminary data.</text>
</comment>
<accession>A0A3A1UM38</accession>
<dbReference type="SUPFAM" id="SSF109854">
    <property type="entry name" value="DinB/YfiT-like putative metalloenzymes"/>
    <property type="match status" value="1"/>
</dbReference>
<feature type="domain" description="DinB-like" evidence="1">
    <location>
        <begin position="29"/>
        <end position="148"/>
    </location>
</feature>
<name>A0A3A1UM38_9BACL</name>
<evidence type="ECO:0000313" key="2">
    <source>
        <dbReference type="EMBL" id="RIX48742.1"/>
    </source>
</evidence>
<organism evidence="2 3">
    <name type="scientific">Paenibacillus nanensis</name>
    <dbReference type="NCBI Taxonomy" id="393251"/>
    <lineage>
        <taxon>Bacteria</taxon>
        <taxon>Bacillati</taxon>
        <taxon>Bacillota</taxon>
        <taxon>Bacilli</taxon>
        <taxon>Bacillales</taxon>
        <taxon>Paenibacillaceae</taxon>
        <taxon>Paenibacillus</taxon>
    </lineage>
</organism>
<keyword evidence="3" id="KW-1185">Reference proteome</keyword>
<sequence>MSLNRVQLLLLQREHAWSTEEWIVPLAVALEGVTAETAAWEPEGGGNSIWQTVLHINYYNERLLKRLTGEPLGITLPTNNATFEGAGGRADEEQWKDTVRRTQELAAKLRDVIASYSDEDLEKPYGNWTVGEELATWMLHDAYHSGQVVLIRRQLGKWRG</sequence>
<dbReference type="RefSeq" id="WP_119602644.1">
    <property type="nucleotide sequence ID" value="NZ_QXQA01000020.1"/>
</dbReference>
<dbReference type="Gene3D" id="1.20.120.450">
    <property type="entry name" value="dinb family like domain"/>
    <property type="match status" value="1"/>
</dbReference>
<dbReference type="InterPro" id="IPR024775">
    <property type="entry name" value="DinB-like"/>
</dbReference>
<evidence type="ECO:0000313" key="3">
    <source>
        <dbReference type="Proteomes" id="UP000266482"/>
    </source>
</evidence>
<evidence type="ECO:0000259" key="1">
    <source>
        <dbReference type="Pfam" id="PF12867"/>
    </source>
</evidence>